<organism evidence="1 2">
    <name type="scientific">Bacillus phage G</name>
    <dbReference type="NCBI Taxonomy" id="2884420"/>
    <lineage>
        <taxon>Viruses</taxon>
        <taxon>Duplodnaviria</taxon>
        <taxon>Heunggongvirae</taxon>
        <taxon>Uroviricota</taxon>
        <taxon>Caudoviricetes</taxon>
        <taxon>Donellivirus</taxon>
        <taxon>Donellivirus gee</taxon>
    </lineage>
</organism>
<dbReference type="Proteomes" id="UP000009273">
    <property type="component" value="Segment"/>
</dbReference>
<sequence length="77" mass="8884">MMLMLYTNTKEGKEVLEILEHVVSTDGMEVYKCSLCDELFGGRPSEVKEEKPICGICEMEIKAENYFPGEHEDYEED</sequence>
<dbReference type="KEGG" id="vg:18563751"/>
<evidence type="ECO:0000313" key="1">
    <source>
        <dbReference type="EMBL" id="AEO93794.1"/>
    </source>
</evidence>
<protein>
    <submittedName>
        <fullName evidence="1">Gp537</fullName>
    </submittedName>
</protein>
<dbReference type="RefSeq" id="YP_009015839.1">
    <property type="nucleotide sequence ID" value="NC_023719.1"/>
</dbReference>
<keyword evidence="2" id="KW-1185">Reference proteome</keyword>
<gene>
    <name evidence="1" type="primary">537</name>
    <name evidence="1" type="ORF">G_537</name>
</gene>
<reference evidence="1 2" key="1">
    <citation type="submission" date="2011-09" db="EMBL/GenBank/DDBJ databases">
        <authorList>
            <person name="Pope W.H."/>
            <person name="Pedulla M.L."/>
            <person name="Ford M.E."/>
            <person name="Peebles C.L."/>
            <person name="Hatfull G.H."/>
            <person name="Hendrix R.W."/>
        </authorList>
    </citation>
    <scope>NUCLEOTIDE SEQUENCE [LARGE SCALE GENOMIC DNA]</scope>
    <source>
        <strain evidence="1">G</strain>
    </source>
</reference>
<proteinExistence type="predicted"/>
<evidence type="ECO:0000313" key="2">
    <source>
        <dbReference type="Proteomes" id="UP000009273"/>
    </source>
</evidence>
<name>G3MAS7_9CAUD</name>
<dbReference type="EMBL" id="JN638751">
    <property type="protein sequence ID" value="AEO93794.1"/>
    <property type="molecule type" value="Genomic_DNA"/>
</dbReference>
<dbReference type="GeneID" id="18563751"/>
<accession>G3MAS7</accession>